<keyword evidence="3" id="KW-1185">Reference proteome</keyword>
<dbReference type="Gene3D" id="3.30.565.10">
    <property type="entry name" value="Histidine kinase-like ATPase, C-terminal domain"/>
    <property type="match status" value="1"/>
</dbReference>
<dbReference type="InterPro" id="IPR036890">
    <property type="entry name" value="HATPase_C_sf"/>
</dbReference>
<evidence type="ECO:0000313" key="2">
    <source>
        <dbReference type="EMBL" id="PJM78361.1"/>
    </source>
</evidence>
<keyword evidence="1" id="KW-1133">Transmembrane helix</keyword>
<reference evidence="2 3" key="1">
    <citation type="submission" date="2017-11" db="EMBL/GenBank/DDBJ databases">
        <title>Draft genome sequences of strains TRE 1, TRE D, TRE H and TRI 7, isolated from tamarins, belonging to four potential novel Bifidobacterium species.</title>
        <authorList>
            <person name="Mattarelli P."/>
            <person name="Modesto M."/>
            <person name="Bonetti A."/>
            <person name="Puglisi E."/>
            <person name="Morelli L."/>
        </authorList>
    </citation>
    <scope>NUCLEOTIDE SEQUENCE [LARGE SCALE GENOMIC DNA]</scope>
    <source>
        <strain evidence="3">TRED</strain>
    </source>
</reference>
<name>A0A2M9HNL8_9BIFI</name>
<proteinExistence type="predicted"/>
<evidence type="ECO:0008006" key="4">
    <source>
        <dbReference type="Google" id="ProtNLM"/>
    </source>
</evidence>
<dbReference type="Proteomes" id="UP000228755">
    <property type="component" value="Unassembled WGS sequence"/>
</dbReference>
<evidence type="ECO:0000313" key="3">
    <source>
        <dbReference type="Proteomes" id="UP000228755"/>
    </source>
</evidence>
<feature type="transmembrane region" description="Helical" evidence="1">
    <location>
        <begin position="53"/>
        <end position="74"/>
    </location>
</feature>
<sequence length="447" mass="48145">MVVTLIIMPPDSPLQMLFALGWLVLVAMVPFAPRTLCIIGPVLCLIASAMPHPGWWTAGDFLLMASFLCIGYTLPRWPAIGMQVGYAVLDAIGTAWFAFPSLGGGLIRGVIEALNDINRQSMAEDGMTIATHAEAALPQYALVVFVATLALDLMVLGFLRVFGTAFRRTVEADARAERTELLLGRITREQELAHVIHDSVANDMSTIAMLAWRAKAMDNDTELLDAIYARSHHALDRVHEVIDVLNGKRELEDLRTGAVGASDISDVAIGADHAVGHADMGGTAETESVASVASAADRIPIDAHIEKYVEDQDRAMSMLGLHGVSRLNAVPGVMVSAAVQRAVMGLLEEIYANIVRHCALEDQSDDGVGRTLNDAEPAYSLFIDITQEGIRINEINMIADESQTLVHKHRQGRGLTMQRATIEALGGILNTSAQDGAWTLGAEIPLA</sequence>
<organism evidence="2 3">
    <name type="scientific">Bifidobacterium scaligerum</name>
    <dbReference type="NCBI Taxonomy" id="2052656"/>
    <lineage>
        <taxon>Bacteria</taxon>
        <taxon>Bacillati</taxon>
        <taxon>Actinomycetota</taxon>
        <taxon>Actinomycetes</taxon>
        <taxon>Bifidobacteriales</taxon>
        <taxon>Bifidobacteriaceae</taxon>
        <taxon>Bifidobacterium</taxon>
    </lineage>
</organism>
<keyword evidence="1" id="KW-0812">Transmembrane</keyword>
<evidence type="ECO:0000256" key="1">
    <source>
        <dbReference type="SAM" id="Phobius"/>
    </source>
</evidence>
<accession>A0A2M9HNL8</accession>
<feature type="transmembrane region" description="Helical" evidence="1">
    <location>
        <begin position="140"/>
        <end position="159"/>
    </location>
</feature>
<dbReference type="AlphaFoldDB" id="A0A2M9HNL8"/>
<dbReference type="EMBL" id="PGLQ01000010">
    <property type="protein sequence ID" value="PJM78361.1"/>
    <property type="molecule type" value="Genomic_DNA"/>
</dbReference>
<keyword evidence="1" id="KW-0472">Membrane</keyword>
<feature type="transmembrane region" description="Helical" evidence="1">
    <location>
        <begin position="86"/>
        <end position="111"/>
    </location>
</feature>
<comment type="caution">
    <text evidence="2">The sequence shown here is derived from an EMBL/GenBank/DDBJ whole genome shotgun (WGS) entry which is preliminary data.</text>
</comment>
<gene>
    <name evidence="2" type="ORF">CUU80_09860</name>
</gene>
<protein>
    <recommendedName>
        <fullName evidence="4">Signal transduction histidine kinase subgroup 3 dimerisation and phosphoacceptor domain-containing protein</fullName>
    </recommendedName>
</protein>